<gene>
    <name evidence="3" type="ORF">BHU25_12335</name>
</gene>
<dbReference type="Pfam" id="PF08348">
    <property type="entry name" value="PAS_6"/>
    <property type="match status" value="1"/>
</dbReference>
<keyword evidence="4" id="KW-1185">Reference proteome</keyword>
<dbReference type="PANTHER" id="PTHR35568:SF1">
    <property type="entry name" value="TRANSCRIPTIONAL REGULATOR DAUR"/>
    <property type="match status" value="1"/>
</dbReference>
<sequence>MKACPAENHEQQLILGVLHSTLKMLSQVVGNHTEIVLHDLLNPEHSILAIANGHVTGRRVGDSLLGSPRHDLGFAAVRRAMDDRSSCEPIVVDNYATLAPDGRTLRSATVVYRDSSGQPFASLCVNADLSAVEAAHQLLGGLLGLASAAAPVADEARDLQQLMAGIIHDACPGGVLGMKTAQKREAVRLMQERGLFLVKGGIEKAAASLGVTRYTIYNYLEQLRATDNGQE</sequence>
<dbReference type="PANTHER" id="PTHR35568">
    <property type="entry name" value="TRANSCRIPTIONAL REGULATOR DAUR"/>
    <property type="match status" value="1"/>
</dbReference>
<name>A0A423DRH9_9PSED</name>
<evidence type="ECO:0008006" key="5">
    <source>
        <dbReference type="Google" id="ProtNLM"/>
    </source>
</evidence>
<dbReference type="Pfam" id="PF13309">
    <property type="entry name" value="HTH_22"/>
    <property type="match status" value="1"/>
</dbReference>
<evidence type="ECO:0000259" key="2">
    <source>
        <dbReference type="Pfam" id="PF13309"/>
    </source>
</evidence>
<dbReference type="Proteomes" id="UP000285286">
    <property type="component" value="Unassembled WGS sequence"/>
</dbReference>
<evidence type="ECO:0000313" key="3">
    <source>
        <dbReference type="EMBL" id="ROL74153.1"/>
    </source>
</evidence>
<feature type="domain" description="Transcriptional regulator DauR-like HTH" evidence="2">
    <location>
        <begin position="178"/>
        <end position="220"/>
    </location>
</feature>
<dbReference type="InterPro" id="IPR039446">
    <property type="entry name" value="DauR-like"/>
</dbReference>
<dbReference type="RefSeq" id="WP_123566022.1">
    <property type="nucleotide sequence ID" value="NZ_MOAM01000017.1"/>
</dbReference>
<evidence type="ECO:0000313" key="4">
    <source>
        <dbReference type="Proteomes" id="UP000285286"/>
    </source>
</evidence>
<dbReference type="STRING" id="1292031.GCA_000425805_00107"/>
<reference evidence="3 4" key="1">
    <citation type="submission" date="2016-10" db="EMBL/GenBank/DDBJ databases">
        <title>Comparative genome analysis of multiple Pseudomonas spp. focuses on biocontrol and plant growth promoting traits.</title>
        <authorList>
            <person name="Tao X.-Y."/>
            <person name="Taylor C.G."/>
        </authorList>
    </citation>
    <scope>NUCLEOTIDE SEQUENCE [LARGE SCALE GENOMIC DNA]</scope>
    <source>
        <strain evidence="3 4">15D11</strain>
    </source>
</reference>
<accession>A0A423DRH9</accession>
<proteinExistence type="predicted"/>
<protein>
    <recommendedName>
        <fullName evidence="5">DNA-binding protein</fullName>
    </recommendedName>
</protein>
<dbReference type="EMBL" id="MOAM01000017">
    <property type="protein sequence ID" value="ROL74153.1"/>
    <property type="molecule type" value="Genomic_DNA"/>
</dbReference>
<evidence type="ECO:0000259" key="1">
    <source>
        <dbReference type="Pfam" id="PF08348"/>
    </source>
</evidence>
<feature type="domain" description="YheO-like" evidence="1">
    <location>
        <begin position="18"/>
        <end position="137"/>
    </location>
</feature>
<dbReference type="AlphaFoldDB" id="A0A423DRH9"/>
<comment type="caution">
    <text evidence="3">The sequence shown here is derived from an EMBL/GenBank/DDBJ whole genome shotgun (WGS) entry which is preliminary data.</text>
</comment>
<dbReference type="InterPro" id="IPR013559">
    <property type="entry name" value="YheO"/>
</dbReference>
<organism evidence="3 4">
    <name type="scientific">Pseudomonas vranovensis</name>
    <dbReference type="NCBI Taxonomy" id="321661"/>
    <lineage>
        <taxon>Bacteria</taxon>
        <taxon>Pseudomonadati</taxon>
        <taxon>Pseudomonadota</taxon>
        <taxon>Gammaproteobacteria</taxon>
        <taxon>Pseudomonadales</taxon>
        <taxon>Pseudomonadaceae</taxon>
        <taxon>Pseudomonas</taxon>
    </lineage>
</organism>
<dbReference type="InterPro" id="IPR039445">
    <property type="entry name" value="DauR-like_HTH"/>
</dbReference>